<comment type="caution">
    <text evidence="1">The sequence shown here is derived from an EMBL/GenBank/DDBJ whole genome shotgun (WGS) entry which is preliminary data.</text>
</comment>
<evidence type="ECO:0000313" key="2">
    <source>
        <dbReference type="Proteomes" id="UP001281614"/>
    </source>
</evidence>
<sequence length="32" mass="3570">MKNSSDSWLRLTAISSKCRACLTKPSSKSLNR</sequence>
<name>A0AAD9XXC0_COLKA</name>
<dbReference type="Proteomes" id="UP001281614">
    <property type="component" value="Unassembled WGS sequence"/>
</dbReference>
<organism evidence="1 2">
    <name type="scientific">Colletotrichum kahawae</name>
    <name type="common">Coffee berry disease fungus</name>
    <dbReference type="NCBI Taxonomy" id="34407"/>
    <lineage>
        <taxon>Eukaryota</taxon>
        <taxon>Fungi</taxon>
        <taxon>Dikarya</taxon>
        <taxon>Ascomycota</taxon>
        <taxon>Pezizomycotina</taxon>
        <taxon>Sordariomycetes</taxon>
        <taxon>Hypocreomycetidae</taxon>
        <taxon>Glomerellales</taxon>
        <taxon>Glomerellaceae</taxon>
        <taxon>Colletotrichum</taxon>
        <taxon>Colletotrichum gloeosporioides species complex</taxon>
    </lineage>
</organism>
<protein>
    <submittedName>
        <fullName evidence="1">Uncharacterized protein</fullName>
    </submittedName>
</protein>
<dbReference type="EMBL" id="VYYT01000739">
    <property type="protein sequence ID" value="KAK2729954.1"/>
    <property type="molecule type" value="Genomic_DNA"/>
</dbReference>
<dbReference type="AlphaFoldDB" id="A0AAD9XXC0"/>
<keyword evidence="2" id="KW-1185">Reference proteome</keyword>
<accession>A0AAD9XXC0</accession>
<evidence type="ECO:0000313" key="1">
    <source>
        <dbReference type="EMBL" id="KAK2729954.1"/>
    </source>
</evidence>
<reference evidence="1" key="1">
    <citation type="submission" date="2023-02" db="EMBL/GenBank/DDBJ databases">
        <title>Colletotrichum kahawae CIFC_Que2 genome sequencing and assembly.</title>
        <authorList>
            <person name="Baroncelli R."/>
        </authorList>
    </citation>
    <scope>NUCLEOTIDE SEQUENCE</scope>
    <source>
        <strain evidence="1">CIFC_Que2</strain>
    </source>
</reference>
<proteinExistence type="predicted"/>
<gene>
    <name evidence="1" type="ORF">CKAH01_19137</name>
</gene>